<proteinExistence type="predicted"/>
<dbReference type="AlphaFoldDB" id="A0A4Q0M9E2"/>
<evidence type="ECO:0000313" key="1">
    <source>
        <dbReference type="EMBL" id="RXF69389.1"/>
    </source>
</evidence>
<dbReference type="EMBL" id="RXOC01000007">
    <property type="protein sequence ID" value="RXF69389.1"/>
    <property type="molecule type" value="Genomic_DNA"/>
</dbReference>
<protein>
    <submittedName>
        <fullName evidence="1">Uncharacterized protein</fullName>
    </submittedName>
</protein>
<reference evidence="1 2" key="1">
    <citation type="submission" date="2018-12" db="EMBL/GenBank/DDBJ databases">
        <title>The Draft Genome Sequence of the Soil Bacterium Pedobacter tournemirensis R1.</title>
        <authorList>
            <person name="He J."/>
        </authorList>
    </citation>
    <scope>NUCLEOTIDE SEQUENCE [LARGE SCALE GENOMIC DNA]</scope>
    <source>
        <strain evidence="1 2">R1</strain>
    </source>
</reference>
<organism evidence="1 2">
    <name type="scientific">Arcticibacter tournemirensis</name>
    <dbReference type="NCBI Taxonomy" id="699437"/>
    <lineage>
        <taxon>Bacteria</taxon>
        <taxon>Pseudomonadati</taxon>
        <taxon>Bacteroidota</taxon>
        <taxon>Sphingobacteriia</taxon>
        <taxon>Sphingobacteriales</taxon>
        <taxon>Sphingobacteriaceae</taxon>
        <taxon>Arcticibacter</taxon>
    </lineage>
</organism>
<dbReference type="Proteomes" id="UP000290848">
    <property type="component" value="Unassembled WGS sequence"/>
</dbReference>
<name>A0A4Q0M9E2_9SPHI</name>
<comment type="caution">
    <text evidence="1">The sequence shown here is derived from an EMBL/GenBank/DDBJ whole genome shotgun (WGS) entry which is preliminary data.</text>
</comment>
<dbReference type="RefSeq" id="WP_128769661.1">
    <property type="nucleotide sequence ID" value="NZ_RXOC01000007.1"/>
</dbReference>
<evidence type="ECO:0000313" key="2">
    <source>
        <dbReference type="Proteomes" id="UP000290848"/>
    </source>
</evidence>
<gene>
    <name evidence="1" type="ORF">EKH83_11940</name>
</gene>
<sequence length="62" mass="7049">MKIICPEHNGILRLPVNYFNESDVVLNMVVECPVCDDEVLIDGVFDFDAKGMGRLQEMEEFA</sequence>
<accession>A0A4Q0M9E2</accession>